<gene>
    <name evidence="2" type="ORF">DLJ53_08945</name>
</gene>
<dbReference type="Gene3D" id="3.40.50.1820">
    <property type="entry name" value="alpha/beta hydrolase"/>
    <property type="match status" value="1"/>
</dbReference>
<protein>
    <submittedName>
        <fullName evidence="2">Alpha/beta hydrolase</fullName>
    </submittedName>
</protein>
<dbReference type="InterPro" id="IPR029058">
    <property type="entry name" value="AB_hydrolase_fold"/>
</dbReference>
<proteinExistence type="predicted"/>
<sequence>MATFESDGVTLSYADEGEGAPVVMIHGFASNMAVNWANTSWVRTIVSSGRRAIRIDNRGHGASEKLYDPAFYRTDFMGADAIRLLDHLGIEKATLFGYSMGARIAAFATLGAPERVSTLILSGMASALVDGHSGSDKIAGALGAASRDDITDPQALGYRVFAEQTKSDLGALAACIQASRQKLTADEVGRIAVPTLVVAGADDAVSGSADALAAMIPGAEAVTLPGKDHMTAVGDRGHKSAVIDFLDRHSA</sequence>
<organism evidence="2 3">
    <name type="scientific">Acuticoccus sediminis</name>
    <dbReference type="NCBI Taxonomy" id="2184697"/>
    <lineage>
        <taxon>Bacteria</taxon>
        <taxon>Pseudomonadati</taxon>
        <taxon>Pseudomonadota</taxon>
        <taxon>Alphaproteobacteria</taxon>
        <taxon>Hyphomicrobiales</taxon>
        <taxon>Amorphaceae</taxon>
        <taxon>Acuticoccus</taxon>
    </lineage>
</organism>
<dbReference type="SUPFAM" id="SSF53474">
    <property type="entry name" value="alpha/beta-Hydrolases"/>
    <property type="match status" value="1"/>
</dbReference>
<name>A0A8B2NVJ0_9HYPH</name>
<dbReference type="InterPro" id="IPR050471">
    <property type="entry name" value="AB_hydrolase"/>
</dbReference>
<evidence type="ECO:0000259" key="1">
    <source>
        <dbReference type="Pfam" id="PF00561"/>
    </source>
</evidence>
<dbReference type="PANTHER" id="PTHR43433:SF5">
    <property type="entry name" value="AB HYDROLASE-1 DOMAIN-CONTAINING PROTEIN"/>
    <property type="match status" value="1"/>
</dbReference>
<dbReference type="AlphaFoldDB" id="A0A8B2NVJ0"/>
<dbReference type="PANTHER" id="PTHR43433">
    <property type="entry name" value="HYDROLASE, ALPHA/BETA FOLD FAMILY PROTEIN"/>
    <property type="match status" value="1"/>
</dbReference>
<reference evidence="2 3" key="1">
    <citation type="submission" date="2018-05" db="EMBL/GenBank/DDBJ databases">
        <title>Acuticoccus sediminis sp. nov., isolated from deep-sea sediment of Indian Ocean.</title>
        <authorList>
            <person name="Liu X."/>
            <person name="Lai Q."/>
            <person name="Du Y."/>
            <person name="Sun F."/>
            <person name="Zhang X."/>
            <person name="Wang S."/>
            <person name="Shao Z."/>
        </authorList>
    </citation>
    <scope>NUCLEOTIDE SEQUENCE [LARGE SCALE GENOMIC DNA]</scope>
    <source>
        <strain evidence="2 3">PTG4-2</strain>
    </source>
</reference>
<dbReference type="OrthoDB" id="9804723at2"/>
<keyword evidence="2" id="KW-0378">Hydrolase</keyword>
<dbReference type="Pfam" id="PF00561">
    <property type="entry name" value="Abhydrolase_1"/>
    <property type="match status" value="1"/>
</dbReference>
<keyword evidence="3" id="KW-1185">Reference proteome</keyword>
<comment type="caution">
    <text evidence="2">The sequence shown here is derived from an EMBL/GenBank/DDBJ whole genome shotgun (WGS) entry which is preliminary data.</text>
</comment>
<dbReference type="InterPro" id="IPR000073">
    <property type="entry name" value="AB_hydrolase_1"/>
</dbReference>
<evidence type="ECO:0000313" key="3">
    <source>
        <dbReference type="Proteomes" id="UP000249590"/>
    </source>
</evidence>
<dbReference type="Proteomes" id="UP000249590">
    <property type="component" value="Unassembled WGS sequence"/>
</dbReference>
<evidence type="ECO:0000313" key="2">
    <source>
        <dbReference type="EMBL" id="RAI01544.1"/>
    </source>
</evidence>
<dbReference type="EMBL" id="QHHQ01000002">
    <property type="protein sequence ID" value="RAI01544.1"/>
    <property type="molecule type" value="Genomic_DNA"/>
</dbReference>
<dbReference type="GO" id="GO:0046503">
    <property type="term" value="P:glycerolipid catabolic process"/>
    <property type="evidence" value="ECO:0007669"/>
    <property type="project" value="TreeGrafter"/>
</dbReference>
<feature type="domain" description="AB hydrolase-1" evidence="1">
    <location>
        <begin position="21"/>
        <end position="124"/>
    </location>
</feature>
<dbReference type="GO" id="GO:0004806">
    <property type="term" value="F:triacylglycerol lipase activity"/>
    <property type="evidence" value="ECO:0007669"/>
    <property type="project" value="TreeGrafter"/>
</dbReference>
<accession>A0A8B2NVJ0</accession>
<dbReference type="RefSeq" id="WP_111344455.1">
    <property type="nucleotide sequence ID" value="NZ_QHHQ01000002.1"/>
</dbReference>